<dbReference type="InterPro" id="IPR007577">
    <property type="entry name" value="GlycoTrfase_DXD_sugar-bd_CS"/>
</dbReference>
<dbReference type="InterPro" id="IPR039367">
    <property type="entry name" value="Och1-like"/>
</dbReference>
<keyword evidence="3" id="KW-0812">Transmembrane</keyword>
<dbReference type="GO" id="GO:0006487">
    <property type="term" value="P:protein N-linked glycosylation"/>
    <property type="evidence" value="ECO:0007669"/>
    <property type="project" value="TreeGrafter"/>
</dbReference>
<feature type="transmembrane region" description="Helical" evidence="3">
    <location>
        <begin position="51"/>
        <end position="69"/>
    </location>
</feature>
<evidence type="ECO:0000313" key="4">
    <source>
        <dbReference type="EMBL" id="CED84958.1"/>
    </source>
</evidence>
<accession>A0A0F7SXP4</accession>
<dbReference type="InterPro" id="IPR029044">
    <property type="entry name" value="Nucleotide-diphossugar_trans"/>
</dbReference>
<feature type="compositionally biased region" description="Low complexity" evidence="2">
    <location>
        <begin position="1"/>
        <end position="17"/>
    </location>
</feature>
<evidence type="ECO:0000256" key="2">
    <source>
        <dbReference type="SAM" id="MobiDB-lite"/>
    </source>
</evidence>
<dbReference type="GO" id="GO:0000009">
    <property type="term" value="F:alpha-1,6-mannosyltransferase activity"/>
    <property type="evidence" value="ECO:0007669"/>
    <property type="project" value="InterPro"/>
</dbReference>
<reference evidence="4" key="1">
    <citation type="submission" date="2014-08" db="EMBL/GenBank/DDBJ databases">
        <authorList>
            <person name="Sharma Rahul"/>
            <person name="Thines Marco"/>
        </authorList>
    </citation>
    <scope>NUCLEOTIDE SEQUENCE</scope>
</reference>
<comment type="similarity">
    <text evidence="1">Belongs to the glycosyltransferase 32 family.</text>
</comment>
<feature type="region of interest" description="Disordered" evidence="2">
    <location>
        <begin position="1"/>
        <end position="36"/>
    </location>
</feature>
<dbReference type="GO" id="GO:0000136">
    <property type="term" value="C:mannan polymerase complex"/>
    <property type="evidence" value="ECO:0007669"/>
    <property type="project" value="TreeGrafter"/>
</dbReference>
<name>A0A0F7SXP4_PHARH</name>
<proteinExistence type="inferred from homology"/>
<dbReference type="EMBL" id="LN483332">
    <property type="protein sequence ID" value="CED84958.1"/>
    <property type="molecule type" value="Genomic_DNA"/>
</dbReference>
<keyword evidence="3" id="KW-0472">Membrane</keyword>
<keyword evidence="3" id="KW-1133">Transmembrane helix</keyword>
<dbReference type="SUPFAM" id="SSF53448">
    <property type="entry name" value="Nucleotide-diphospho-sugar transferases"/>
    <property type="match status" value="1"/>
</dbReference>
<evidence type="ECO:0000256" key="1">
    <source>
        <dbReference type="ARBA" id="ARBA00009003"/>
    </source>
</evidence>
<dbReference type="PANTHER" id="PTHR31834:SF1">
    <property type="entry name" value="INITIATION-SPECIFIC ALPHA-1,6-MANNOSYLTRANSFERASE"/>
    <property type="match status" value="1"/>
</dbReference>
<evidence type="ECO:0000256" key="3">
    <source>
        <dbReference type="SAM" id="Phobius"/>
    </source>
</evidence>
<organism evidence="4">
    <name type="scientific">Phaffia rhodozyma</name>
    <name type="common">Yeast</name>
    <name type="synonym">Xanthophyllomyces dendrorhous</name>
    <dbReference type="NCBI Taxonomy" id="264483"/>
    <lineage>
        <taxon>Eukaryota</taxon>
        <taxon>Fungi</taxon>
        <taxon>Dikarya</taxon>
        <taxon>Basidiomycota</taxon>
        <taxon>Agaricomycotina</taxon>
        <taxon>Tremellomycetes</taxon>
        <taxon>Cystofilobasidiales</taxon>
        <taxon>Mrakiaceae</taxon>
        <taxon>Phaffia</taxon>
    </lineage>
</organism>
<dbReference type="Gene3D" id="3.90.550.20">
    <property type="match status" value="1"/>
</dbReference>
<protein>
    <submittedName>
        <fullName evidence="4">OCH1</fullName>
    </submittedName>
</protein>
<dbReference type="Pfam" id="PF04488">
    <property type="entry name" value="Gly_transf_sug"/>
    <property type="match status" value="1"/>
</dbReference>
<dbReference type="AlphaFoldDB" id="A0A0F7SXP4"/>
<dbReference type="PANTHER" id="PTHR31834">
    <property type="entry name" value="INITIATION-SPECIFIC ALPHA-1,6-MANNOSYLTRANSFERASE"/>
    <property type="match status" value="1"/>
</dbReference>
<sequence>MLGSIPLGNLNSGPLLPKHNRHDRSSSGSSSPPVPPSTGRILFNLRRYKQLQIIALFLVVLSLLVFYTPDRASHFELFPSSEGTFGVLGSGEKSWVKLFREGLTSLGREADEAFLLGETEPVAYISQLETFIQMSFPTHLKEDILTSVRTFWNRAAIDPEDATADTLRKLPAMVEYKNVWQTDKKTSDADGGGWTAKNPGWKWELMDDEKADEWLRQTFGVDSQSQESKSTVEAVWNDLELGILKSDMWRYLVLLIEGGVYTDTDTTCLRPVHQWGRGADTYPGSHSYGLPSMIIGVEADVGSREDWHDWWARPIQISQWTLSSAPHHPILVDVIRRIHHSTTIALSWLTHRESLAVSYEAAGNAERAKKIRLISLLESKGVEGEDEKILGKGVSVMEWTGPGVWTDAVMAYLKARHQVTWPTFKNIQRPLRIGEIVVLPVTGFSPGVGLFGAQNQWHEEAMVLHSFSGSWKTDG</sequence>